<dbReference type="Proteomes" id="UP000471753">
    <property type="component" value="Unassembled WGS sequence"/>
</dbReference>
<dbReference type="InterPro" id="IPR029063">
    <property type="entry name" value="SAM-dependent_MTases_sf"/>
</dbReference>
<dbReference type="CDD" id="cd02440">
    <property type="entry name" value="AdoMet_MTases"/>
    <property type="match status" value="1"/>
</dbReference>
<keyword evidence="2" id="KW-0808">Transferase</keyword>
<gene>
    <name evidence="2" type="ORF">GR197_14650</name>
</gene>
<dbReference type="PANTHER" id="PTHR45036:SF1">
    <property type="entry name" value="METHYLTRANSFERASE LIKE 7A"/>
    <property type="match status" value="1"/>
</dbReference>
<dbReference type="InterPro" id="IPR052356">
    <property type="entry name" value="Thiol_S-MT"/>
</dbReference>
<dbReference type="RefSeq" id="WP_164010699.1">
    <property type="nucleotide sequence ID" value="NZ_WUFT01000008.1"/>
</dbReference>
<dbReference type="Pfam" id="PF08241">
    <property type="entry name" value="Methyltransf_11"/>
    <property type="match status" value="1"/>
</dbReference>
<comment type="caution">
    <text evidence="2">The sequence shown here is derived from an EMBL/GenBank/DDBJ whole genome shotgun (WGS) entry which is preliminary data.</text>
</comment>
<dbReference type="InterPro" id="IPR013216">
    <property type="entry name" value="Methyltransf_11"/>
</dbReference>
<dbReference type="SUPFAM" id="SSF53335">
    <property type="entry name" value="S-adenosyl-L-methionine-dependent methyltransferases"/>
    <property type="match status" value="1"/>
</dbReference>
<dbReference type="GO" id="GO:0008757">
    <property type="term" value="F:S-adenosylmethionine-dependent methyltransferase activity"/>
    <property type="evidence" value="ECO:0007669"/>
    <property type="project" value="InterPro"/>
</dbReference>
<accession>A0A7K3UDP0</accession>
<evidence type="ECO:0000313" key="3">
    <source>
        <dbReference type="Proteomes" id="UP000471753"/>
    </source>
</evidence>
<feature type="domain" description="Methyltransferase type 11" evidence="1">
    <location>
        <begin position="102"/>
        <end position="191"/>
    </location>
</feature>
<sequence>MVDVKLHADRFLRKVSPSYRVKRKHQAEIAHWKDELLRLSQWFRDSSVDWWGIKPPNEQQKLKNSDLWEVNAVMTMHSVRPSYHEELRLAKDEFVGKRVLEIGSGPLAPLLQFENCERHCIDPLVNMYLEAGWPLFAYDAKFISTGGERLPYPDEYFDVAISVNALDHVDDFERVASEMQRVLKRGGKLYIEVEYHAPTVAEPIVLDDKRVIDAFANCRMHIAIKRSGKEMFTTLAERYGLLKNQFERFDKEVFVTFHGVKQ</sequence>
<dbReference type="EMBL" id="WUFT01000008">
    <property type="protein sequence ID" value="NEJ71770.1"/>
    <property type="molecule type" value="Genomic_DNA"/>
</dbReference>
<reference evidence="2 3" key="1">
    <citation type="submission" date="2019-12" db="EMBL/GenBank/DDBJ databases">
        <title>Rhizobium genotypes associated with high levels of biological nitrogen fixation by grain legumes in a temperate-maritime cropping system.</title>
        <authorList>
            <person name="Maluk M."/>
            <person name="Francesc Ferrando Molina F."/>
            <person name="Lopez Del Egido L."/>
            <person name="Lafos M."/>
            <person name="Langarica-Fuentes A."/>
            <person name="Gebre Yohannes G."/>
            <person name="Young M.W."/>
            <person name="Martin P."/>
            <person name="Gantlett R."/>
            <person name="Kenicer G."/>
            <person name="Hawes C."/>
            <person name="Begg G.S."/>
            <person name="Quilliam R.S."/>
            <person name="Squire G.R."/>
            <person name="Poole P.S."/>
            <person name="Young P.W."/>
            <person name="Iannetta P.M."/>
            <person name="James E.K."/>
        </authorList>
    </citation>
    <scope>NUCLEOTIDE SEQUENCE [LARGE SCALE GENOMIC DNA]</scope>
    <source>
        <strain evidence="2 3">JHI366</strain>
    </source>
</reference>
<organism evidence="2 3">
    <name type="scientific">Rhizobium phaseoli</name>
    <dbReference type="NCBI Taxonomy" id="396"/>
    <lineage>
        <taxon>Bacteria</taxon>
        <taxon>Pseudomonadati</taxon>
        <taxon>Pseudomonadota</taxon>
        <taxon>Alphaproteobacteria</taxon>
        <taxon>Hyphomicrobiales</taxon>
        <taxon>Rhizobiaceae</taxon>
        <taxon>Rhizobium/Agrobacterium group</taxon>
        <taxon>Rhizobium</taxon>
    </lineage>
</organism>
<dbReference type="AlphaFoldDB" id="A0A7K3UDP0"/>
<evidence type="ECO:0000313" key="2">
    <source>
        <dbReference type="EMBL" id="NEJ71770.1"/>
    </source>
</evidence>
<keyword evidence="2" id="KW-0489">Methyltransferase</keyword>
<evidence type="ECO:0000259" key="1">
    <source>
        <dbReference type="Pfam" id="PF08241"/>
    </source>
</evidence>
<proteinExistence type="predicted"/>
<dbReference type="Gene3D" id="3.40.50.150">
    <property type="entry name" value="Vaccinia Virus protein VP39"/>
    <property type="match status" value="1"/>
</dbReference>
<name>A0A7K3UDP0_9HYPH</name>
<dbReference type="GO" id="GO:0032259">
    <property type="term" value="P:methylation"/>
    <property type="evidence" value="ECO:0007669"/>
    <property type="project" value="UniProtKB-KW"/>
</dbReference>
<dbReference type="PANTHER" id="PTHR45036">
    <property type="entry name" value="METHYLTRANSFERASE LIKE 7B"/>
    <property type="match status" value="1"/>
</dbReference>
<protein>
    <submittedName>
        <fullName evidence="2">Methyltransferase domain-containing protein</fullName>
    </submittedName>
</protein>